<evidence type="ECO:0000256" key="1">
    <source>
        <dbReference type="SAM" id="MobiDB-lite"/>
    </source>
</evidence>
<reference evidence="3" key="1">
    <citation type="journal article" date="2019" name="Int. J. Syst. Evol. Microbiol.">
        <title>The Global Catalogue of Microorganisms (GCM) 10K type strain sequencing project: providing services to taxonomists for standard genome sequencing and annotation.</title>
        <authorList>
            <consortium name="The Broad Institute Genomics Platform"/>
            <consortium name="The Broad Institute Genome Sequencing Center for Infectious Disease"/>
            <person name="Wu L."/>
            <person name="Ma J."/>
        </authorList>
    </citation>
    <scope>NUCLEOTIDE SEQUENCE [LARGE SCALE GENOMIC DNA]</scope>
    <source>
        <strain evidence="3">CGMCC 1.12791</strain>
    </source>
</reference>
<sequence length="191" mass="20534">MPERLSPPDDATTSDLRDEPPRTVGRLARRAGLGVLMLIVGAAGFDLLGPRTATTSANGGGYDLAVEFPQIARAGEPAPLNLTITSEDVYDQTVQVRFCGSYFKHLDFQSWYPNPSAETSDSAFEVSSGAAPDGDWVVYEFDAPPTGNTLRIALDARVAPGQLAGRDSCEVSVLEDDQPVVTATWTTWRMP</sequence>
<dbReference type="Proteomes" id="UP000597341">
    <property type="component" value="Unassembled WGS sequence"/>
</dbReference>
<proteinExistence type="predicted"/>
<organism evidence="2 3">
    <name type="scientific">Nocardioides flavus</name>
    <name type="common">ex Wang et al. 2016</name>
    <dbReference type="NCBI Taxonomy" id="2058780"/>
    <lineage>
        <taxon>Bacteria</taxon>
        <taxon>Bacillati</taxon>
        <taxon>Actinomycetota</taxon>
        <taxon>Actinomycetes</taxon>
        <taxon>Propionibacteriales</taxon>
        <taxon>Nocardioidaceae</taxon>
        <taxon>Nocardioides</taxon>
    </lineage>
</organism>
<accession>A0ABQ3HMJ4</accession>
<protein>
    <submittedName>
        <fullName evidence="2">Uncharacterized protein</fullName>
    </submittedName>
</protein>
<name>A0ABQ3HMJ4_9ACTN</name>
<comment type="caution">
    <text evidence="2">The sequence shown here is derived from an EMBL/GenBank/DDBJ whole genome shotgun (WGS) entry which is preliminary data.</text>
</comment>
<evidence type="ECO:0000313" key="3">
    <source>
        <dbReference type="Proteomes" id="UP000597341"/>
    </source>
</evidence>
<keyword evidence="3" id="KW-1185">Reference proteome</keyword>
<evidence type="ECO:0000313" key="2">
    <source>
        <dbReference type="EMBL" id="GHE18913.1"/>
    </source>
</evidence>
<gene>
    <name evidence="2" type="ORF">GCM10011376_35230</name>
</gene>
<dbReference type="EMBL" id="BNAD01000015">
    <property type="protein sequence ID" value="GHE18913.1"/>
    <property type="molecule type" value="Genomic_DNA"/>
</dbReference>
<feature type="region of interest" description="Disordered" evidence="1">
    <location>
        <begin position="1"/>
        <end position="21"/>
    </location>
</feature>